<feature type="transmembrane region" description="Helical" evidence="8">
    <location>
        <begin position="15"/>
        <end position="35"/>
    </location>
</feature>
<dbReference type="PRINTS" id="PR00237">
    <property type="entry name" value="GPCRRHODOPSN"/>
</dbReference>
<dbReference type="Proteomes" id="UP000663832">
    <property type="component" value="Unassembled WGS sequence"/>
</dbReference>
<dbReference type="InterPro" id="IPR000276">
    <property type="entry name" value="GPCR_Rhodpsn"/>
</dbReference>
<dbReference type="AlphaFoldDB" id="A0A813RRC2"/>
<dbReference type="Gene3D" id="1.20.1070.10">
    <property type="entry name" value="Rhodopsin 7-helix transmembrane proteins"/>
    <property type="match status" value="1"/>
</dbReference>
<keyword evidence="13" id="KW-1185">Reference proteome</keyword>
<dbReference type="PROSITE" id="PS50262">
    <property type="entry name" value="G_PROTEIN_RECEP_F1_2"/>
    <property type="match status" value="1"/>
</dbReference>
<keyword evidence="7" id="KW-0807">Transducer</keyword>
<evidence type="ECO:0000256" key="8">
    <source>
        <dbReference type="SAM" id="Phobius"/>
    </source>
</evidence>
<feature type="transmembrane region" description="Helical" evidence="8">
    <location>
        <begin position="90"/>
        <end position="111"/>
    </location>
</feature>
<evidence type="ECO:0000256" key="4">
    <source>
        <dbReference type="ARBA" id="ARBA00023040"/>
    </source>
</evidence>
<sequence length="328" mass="37724">MTDALINFAIQATRVTIPIIMTIGTVNNLLNIIILSRSTLNRHACSLYFLSMAFVNLFYSTMILLNNLLADGYQLNLSLQSNFFCKLSSYLLNLCPNISVYLIVLASIDRYTASSIYVRLRRFSDIRKARQVIGFLISVLAFLFAGSFIAFDIVQDGIPQCIIISNSLFSQIFLTMDIVLYVIMAPICMIIFGLLTIKNTNQARIISNRITHFRRTERQLSRMLLLQVGIHTILTLPFCVVFFMLILPVSFRFTLQFYYITIICKLPFYLSFTVPFFSYILSAKVYRQELIRLFNKINPIHRIAPLQIIPNSNLNPNIRVNTTFLNNQ</sequence>
<dbReference type="PANTHER" id="PTHR24243:SF230">
    <property type="entry name" value="G-PROTEIN COUPLED RECEPTORS FAMILY 1 PROFILE DOMAIN-CONTAINING PROTEIN"/>
    <property type="match status" value="1"/>
</dbReference>
<feature type="transmembrane region" description="Helical" evidence="8">
    <location>
        <begin position="224"/>
        <end position="251"/>
    </location>
</feature>
<dbReference type="EMBL" id="CAJNOM010000012">
    <property type="protein sequence ID" value="CAF0786341.1"/>
    <property type="molecule type" value="Genomic_DNA"/>
</dbReference>
<evidence type="ECO:0000256" key="2">
    <source>
        <dbReference type="ARBA" id="ARBA00022692"/>
    </source>
</evidence>
<keyword evidence="5 8" id="KW-0472">Membrane</keyword>
<evidence type="ECO:0000313" key="10">
    <source>
        <dbReference type="EMBL" id="CAF0782244.1"/>
    </source>
</evidence>
<keyword evidence="3 8" id="KW-1133">Transmembrane helix</keyword>
<dbReference type="EMBL" id="CAJNOM010000011">
    <property type="protein sequence ID" value="CAF0782244.1"/>
    <property type="molecule type" value="Genomic_DNA"/>
</dbReference>
<evidence type="ECO:0000313" key="11">
    <source>
        <dbReference type="EMBL" id="CAF0786341.1"/>
    </source>
</evidence>
<accession>A0A813RRC2</accession>
<name>A0A813RRC2_9BILA</name>
<feature type="domain" description="G-protein coupled receptors family 1 profile" evidence="9">
    <location>
        <begin position="27"/>
        <end position="279"/>
    </location>
</feature>
<evidence type="ECO:0000256" key="5">
    <source>
        <dbReference type="ARBA" id="ARBA00023136"/>
    </source>
</evidence>
<dbReference type="SUPFAM" id="SSF81321">
    <property type="entry name" value="Family A G protein-coupled receptor-like"/>
    <property type="match status" value="1"/>
</dbReference>
<evidence type="ECO:0000313" key="12">
    <source>
        <dbReference type="EMBL" id="CAF0940283.1"/>
    </source>
</evidence>
<dbReference type="GO" id="GO:0004930">
    <property type="term" value="F:G protein-coupled receptor activity"/>
    <property type="evidence" value="ECO:0007669"/>
    <property type="project" value="UniProtKB-KW"/>
</dbReference>
<feature type="transmembrane region" description="Helical" evidence="8">
    <location>
        <begin position="257"/>
        <end position="282"/>
    </location>
</feature>
<feature type="transmembrane region" description="Helical" evidence="8">
    <location>
        <begin position="132"/>
        <end position="151"/>
    </location>
</feature>
<evidence type="ECO:0000256" key="6">
    <source>
        <dbReference type="ARBA" id="ARBA00023170"/>
    </source>
</evidence>
<proteinExistence type="predicted"/>
<dbReference type="OrthoDB" id="10017929at2759"/>
<dbReference type="EMBL" id="CAJNOI010000049">
    <property type="protein sequence ID" value="CAF0940283.1"/>
    <property type="molecule type" value="Genomic_DNA"/>
</dbReference>
<keyword evidence="4" id="KW-0297">G-protein coupled receptor</keyword>
<comment type="caution">
    <text evidence="11">The sequence shown here is derived from an EMBL/GenBank/DDBJ whole genome shotgun (WGS) entry which is preliminary data.</text>
</comment>
<evidence type="ECO:0000256" key="3">
    <source>
        <dbReference type="ARBA" id="ARBA00022989"/>
    </source>
</evidence>
<evidence type="ECO:0000259" key="9">
    <source>
        <dbReference type="PROSITE" id="PS50262"/>
    </source>
</evidence>
<dbReference type="Pfam" id="PF00001">
    <property type="entry name" value="7tm_1"/>
    <property type="match status" value="1"/>
</dbReference>
<dbReference type="InterPro" id="IPR017452">
    <property type="entry name" value="GPCR_Rhodpsn_7TM"/>
</dbReference>
<keyword evidence="2 8" id="KW-0812">Transmembrane</keyword>
<evidence type="ECO:0000256" key="7">
    <source>
        <dbReference type="ARBA" id="ARBA00023224"/>
    </source>
</evidence>
<dbReference type="Proteomes" id="UP000663877">
    <property type="component" value="Unassembled WGS sequence"/>
</dbReference>
<dbReference type="GO" id="GO:0005886">
    <property type="term" value="C:plasma membrane"/>
    <property type="evidence" value="ECO:0007669"/>
    <property type="project" value="TreeGrafter"/>
</dbReference>
<organism evidence="11 13">
    <name type="scientific">Adineta steineri</name>
    <dbReference type="NCBI Taxonomy" id="433720"/>
    <lineage>
        <taxon>Eukaryota</taxon>
        <taxon>Metazoa</taxon>
        <taxon>Spiralia</taxon>
        <taxon>Gnathifera</taxon>
        <taxon>Rotifera</taxon>
        <taxon>Eurotatoria</taxon>
        <taxon>Bdelloidea</taxon>
        <taxon>Adinetida</taxon>
        <taxon>Adinetidae</taxon>
        <taxon>Adineta</taxon>
    </lineage>
</organism>
<gene>
    <name evidence="12" type="ORF">BJG266_LOCUS12605</name>
    <name evidence="10" type="ORF">QVE165_LOCUS3228</name>
    <name evidence="11" type="ORF">QVE165_LOCUS3451</name>
</gene>
<evidence type="ECO:0000313" key="13">
    <source>
        <dbReference type="Proteomes" id="UP000663832"/>
    </source>
</evidence>
<keyword evidence="6" id="KW-0675">Receptor</keyword>
<dbReference type="PANTHER" id="PTHR24243">
    <property type="entry name" value="G-PROTEIN COUPLED RECEPTOR"/>
    <property type="match status" value="1"/>
</dbReference>
<feature type="transmembrane region" description="Helical" evidence="8">
    <location>
        <begin position="47"/>
        <end position="70"/>
    </location>
</feature>
<protein>
    <recommendedName>
        <fullName evidence="9">G-protein coupled receptors family 1 profile domain-containing protein</fullName>
    </recommendedName>
</protein>
<reference evidence="11" key="1">
    <citation type="submission" date="2021-02" db="EMBL/GenBank/DDBJ databases">
        <authorList>
            <person name="Nowell W R."/>
        </authorList>
    </citation>
    <scope>NUCLEOTIDE SEQUENCE</scope>
</reference>
<feature type="transmembrane region" description="Helical" evidence="8">
    <location>
        <begin position="178"/>
        <end position="197"/>
    </location>
</feature>
<evidence type="ECO:0000256" key="1">
    <source>
        <dbReference type="ARBA" id="ARBA00004141"/>
    </source>
</evidence>
<comment type="subcellular location">
    <subcellularLocation>
        <location evidence="1">Membrane</location>
        <topology evidence="1">Multi-pass membrane protein</topology>
    </subcellularLocation>
</comment>